<evidence type="ECO:0000259" key="3">
    <source>
        <dbReference type="Pfam" id="PF13525"/>
    </source>
</evidence>
<protein>
    <submittedName>
        <fullName evidence="4">Outer membrane protein assembly factor BamD</fullName>
    </submittedName>
</protein>
<evidence type="ECO:0000256" key="2">
    <source>
        <dbReference type="PROSITE-ProRule" id="PRU00339"/>
    </source>
</evidence>
<dbReference type="PROSITE" id="PS50005">
    <property type="entry name" value="TPR"/>
    <property type="match status" value="1"/>
</dbReference>
<reference evidence="4 5" key="1">
    <citation type="submission" date="2017-02" db="EMBL/GenBank/DDBJ databases">
        <title>Delving into the versatile metabolic prowess of the omnipresent phylum Bacteroidetes.</title>
        <authorList>
            <person name="Nobu M.K."/>
            <person name="Mei R."/>
            <person name="Narihiro T."/>
            <person name="Kuroda K."/>
            <person name="Liu W.-T."/>
        </authorList>
    </citation>
    <scope>NUCLEOTIDE SEQUENCE [LARGE SCALE GENOMIC DNA]</scope>
    <source>
        <strain evidence="4">ADurb.Bin417</strain>
    </source>
</reference>
<comment type="caution">
    <text evidence="4">The sequence shown here is derived from an EMBL/GenBank/DDBJ whole genome shotgun (WGS) entry which is preliminary data.</text>
</comment>
<dbReference type="InterPro" id="IPR011990">
    <property type="entry name" value="TPR-like_helical_dom_sf"/>
</dbReference>
<dbReference type="InterPro" id="IPR019734">
    <property type="entry name" value="TPR_rpt"/>
</dbReference>
<sequence length="155" mass="17817">MAAAPYAAEAEQALFELGDYLFRRRRFQESVAHFDRLLGEYPESVLAPAAEFRAALATYRQAEKQKNNDGLLLDAYGRFTACLDKYPDLRERPEAERYHRDIQSRLAEKILEAGRYYERNGNRKAAAIYYRRVGAEYPGTPAAVQASEWLKKMEG</sequence>
<evidence type="ECO:0000256" key="1">
    <source>
        <dbReference type="ARBA" id="ARBA00022729"/>
    </source>
</evidence>
<accession>A0A1V5MK48</accession>
<dbReference type="Proteomes" id="UP000485484">
    <property type="component" value="Unassembled WGS sequence"/>
</dbReference>
<dbReference type="EMBL" id="MWAK01000023">
    <property type="protein sequence ID" value="OPZ93452.1"/>
    <property type="molecule type" value="Genomic_DNA"/>
</dbReference>
<evidence type="ECO:0000313" key="4">
    <source>
        <dbReference type="EMBL" id="OPZ93452.1"/>
    </source>
</evidence>
<dbReference type="AlphaFoldDB" id="A0A1V5MK48"/>
<keyword evidence="1" id="KW-0732">Signal</keyword>
<dbReference type="Gene3D" id="1.25.40.10">
    <property type="entry name" value="Tetratricopeptide repeat domain"/>
    <property type="match status" value="1"/>
</dbReference>
<name>A0A1V5MK48_UNCT6</name>
<keyword evidence="2" id="KW-0802">TPR repeat</keyword>
<dbReference type="Pfam" id="PF13525">
    <property type="entry name" value="YfiO"/>
    <property type="match status" value="1"/>
</dbReference>
<dbReference type="InterPro" id="IPR039565">
    <property type="entry name" value="BamD-like"/>
</dbReference>
<feature type="domain" description="Outer membrane lipoprotein BamD-like" evidence="3">
    <location>
        <begin position="7"/>
        <end position="146"/>
    </location>
</feature>
<feature type="repeat" description="TPR" evidence="2">
    <location>
        <begin position="11"/>
        <end position="44"/>
    </location>
</feature>
<dbReference type="SUPFAM" id="SSF48452">
    <property type="entry name" value="TPR-like"/>
    <property type="match status" value="1"/>
</dbReference>
<proteinExistence type="predicted"/>
<gene>
    <name evidence="4" type="primary">bamD</name>
    <name evidence="4" type="ORF">BWY73_00304</name>
</gene>
<organism evidence="4 5">
    <name type="scientific">candidate division TA06 bacterium ADurb.Bin417</name>
    <dbReference type="NCBI Taxonomy" id="1852828"/>
    <lineage>
        <taxon>Bacteria</taxon>
        <taxon>Bacteria division TA06</taxon>
    </lineage>
</organism>
<evidence type="ECO:0000313" key="5">
    <source>
        <dbReference type="Proteomes" id="UP000485484"/>
    </source>
</evidence>